<sequence>MPSLRKRVHKQISRLSFAYMKSVLPPSPKYPDNSPSFLRKVLIVALLATVLFLLYTLVKLAFEVFLVIFAAVLFGILLHGLSSFLQRHTKLPYKGALAVVCLVLVALAVGFFLYLGPSLSEQGTQLQKTLPSVLEKLKAQISSLPYGEQLLKQIPEPSQLLKGQSSGAAMQKAFTLFSSTFGALANLLIVLVVGIYLATAPQETANGLVRLVPKARRSRAREVIHVLRYTLWGWLKGTLLAMAVIGTLTTLGLWIIGVPLPLLLGVFAGLMEFIPNIGPFVAGLPAVALAVVQDPNKALTVVAFFVALQSLEGYVLTPLVQKKIIDLPPVLTIVGQVLLGLIAGFWGLLLAVPLVAVVMVLVKMLYIEDVLGDYGVEVKGEDEAIAKEEKHQEPAE</sequence>
<evidence type="ECO:0000256" key="4">
    <source>
        <dbReference type="ARBA" id="ARBA00022989"/>
    </source>
</evidence>
<dbReference type="OrthoDB" id="5761230at2"/>
<evidence type="ECO:0000256" key="5">
    <source>
        <dbReference type="ARBA" id="ARBA00023136"/>
    </source>
</evidence>
<comment type="similarity">
    <text evidence="2">Belongs to the autoinducer-2 exporter (AI-2E) (TC 2.A.86) family.</text>
</comment>
<feature type="transmembrane region" description="Helical" evidence="6">
    <location>
        <begin position="176"/>
        <end position="198"/>
    </location>
</feature>
<feature type="transmembrane region" description="Helical" evidence="6">
    <location>
        <begin position="64"/>
        <end position="85"/>
    </location>
</feature>
<evidence type="ECO:0000256" key="6">
    <source>
        <dbReference type="SAM" id="Phobius"/>
    </source>
</evidence>
<feature type="transmembrane region" description="Helical" evidence="6">
    <location>
        <begin position="237"/>
        <end position="256"/>
    </location>
</feature>
<dbReference type="Pfam" id="PF01594">
    <property type="entry name" value="AI-2E_transport"/>
    <property type="match status" value="1"/>
</dbReference>
<keyword evidence="4 6" id="KW-1133">Transmembrane helix</keyword>
<dbReference type="PANTHER" id="PTHR21716">
    <property type="entry name" value="TRANSMEMBRANE PROTEIN"/>
    <property type="match status" value="1"/>
</dbReference>
<dbReference type="EMBL" id="RJJE01000009">
    <property type="protein sequence ID" value="RNI30272.1"/>
    <property type="molecule type" value="Genomic_DNA"/>
</dbReference>
<evidence type="ECO:0000313" key="7">
    <source>
        <dbReference type="EMBL" id="RNI30272.1"/>
    </source>
</evidence>
<feature type="transmembrane region" description="Helical" evidence="6">
    <location>
        <begin position="37"/>
        <end position="58"/>
    </location>
</feature>
<dbReference type="GO" id="GO:0016020">
    <property type="term" value="C:membrane"/>
    <property type="evidence" value="ECO:0007669"/>
    <property type="project" value="UniProtKB-SubCell"/>
</dbReference>
<evidence type="ECO:0000313" key="8">
    <source>
        <dbReference type="Proteomes" id="UP000271010"/>
    </source>
</evidence>
<dbReference type="GO" id="GO:0055085">
    <property type="term" value="P:transmembrane transport"/>
    <property type="evidence" value="ECO:0007669"/>
    <property type="project" value="TreeGrafter"/>
</dbReference>
<feature type="transmembrane region" description="Helical" evidence="6">
    <location>
        <begin position="97"/>
        <end position="116"/>
    </location>
</feature>
<protein>
    <submittedName>
        <fullName evidence="7">AI-2E family transporter</fullName>
    </submittedName>
</protein>
<keyword evidence="3 6" id="KW-0812">Transmembrane</keyword>
<reference evidence="7 8" key="1">
    <citation type="submission" date="2018-11" db="EMBL/GenBank/DDBJ databases">
        <title>Rufibacter latericius sp. nov., isolated from water in Baiyang Lake.</title>
        <authorList>
            <person name="Yang Y."/>
        </authorList>
    </citation>
    <scope>NUCLEOTIDE SEQUENCE [LARGE SCALE GENOMIC DNA]</scope>
    <source>
        <strain evidence="7 8">MCC P1</strain>
    </source>
</reference>
<feature type="transmembrane region" description="Helical" evidence="6">
    <location>
        <begin position="262"/>
        <end position="291"/>
    </location>
</feature>
<evidence type="ECO:0000256" key="3">
    <source>
        <dbReference type="ARBA" id="ARBA00022692"/>
    </source>
</evidence>
<evidence type="ECO:0000256" key="1">
    <source>
        <dbReference type="ARBA" id="ARBA00004141"/>
    </source>
</evidence>
<comment type="caution">
    <text evidence="7">The sequence shown here is derived from an EMBL/GenBank/DDBJ whole genome shotgun (WGS) entry which is preliminary data.</text>
</comment>
<evidence type="ECO:0000256" key="2">
    <source>
        <dbReference type="ARBA" id="ARBA00009773"/>
    </source>
</evidence>
<dbReference type="Proteomes" id="UP000271010">
    <property type="component" value="Unassembled WGS sequence"/>
</dbReference>
<feature type="transmembrane region" description="Helical" evidence="6">
    <location>
        <begin position="298"/>
        <end position="317"/>
    </location>
</feature>
<name>A0A3M9MXJ6_9BACT</name>
<dbReference type="AlphaFoldDB" id="A0A3M9MXJ6"/>
<keyword evidence="5 6" id="KW-0472">Membrane</keyword>
<keyword evidence="8" id="KW-1185">Reference proteome</keyword>
<dbReference type="PANTHER" id="PTHR21716:SF62">
    <property type="entry name" value="TRANSPORT PROTEIN YDBI-RELATED"/>
    <property type="match status" value="1"/>
</dbReference>
<organism evidence="7 8">
    <name type="scientific">Rufibacter immobilis</name>
    <dbReference type="NCBI Taxonomy" id="1348778"/>
    <lineage>
        <taxon>Bacteria</taxon>
        <taxon>Pseudomonadati</taxon>
        <taxon>Bacteroidota</taxon>
        <taxon>Cytophagia</taxon>
        <taxon>Cytophagales</taxon>
        <taxon>Hymenobacteraceae</taxon>
        <taxon>Rufibacter</taxon>
    </lineage>
</organism>
<comment type="subcellular location">
    <subcellularLocation>
        <location evidence="1">Membrane</location>
        <topology evidence="1">Multi-pass membrane protein</topology>
    </subcellularLocation>
</comment>
<accession>A0A3M9MXJ6</accession>
<dbReference type="InterPro" id="IPR002549">
    <property type="entry name" value="AI-2E-like"/>
</dbReference>
<proteinExistence type="inferred from homology"/>
<gene>
    <name evidence="7" type="ORF">EFA69_12345</name>
</gene>
<feature type="transmembrane region" description="Helical" evidence="6">
    <location>
        <begin position="337"/>
        <end position="362"/>
    </location>
</feature>